<feature type="transmembrane region" description="Helical" evidence="7">
    <location>
        <begin position="51"/>
        <end position="74"/>
    </location>
</feature>
<evidence type="ECO:0000256" key="5">
    <source>
        <dbReference type="ARBA" id="ARBA00038359"/>
    </source>
</evidence>
<proteinExistence type="inferred from homology"/>
<name>A0A1Y2E3L2_9PEZI</name>
<feature type="compositionally biased region" description="Polar residues" evidence="6">
    <location>
        <begin position="334"/>
        <end position="354"/>
    </location>
</feature>
<dbReference type="AlphaFoldDB" id="A0A1Y2E3L2"/>
<comment type="caution">
    <text evidence="9">The sequence shown here is derived from an EMBL/GenBank/DDBJ whole genome shotgun (WGS) entry which is preliminary data.</text>
</comment>
<evidence type="ECO:0000256" key="1">
    <source>
        <dbReference type="ARBA" id="ARBA00004141"/>
    </source>
</evidence>
<dbReference type="STRING" id="1141098.A0A1Y2E3L2"/>
<feature type="transmembrane region" description="Helical" evidence="7">
    <location>
        <begin position="20"/>
        <end position="39"/>
    </location>
</feature>
<evidence type="ECO:0000256" key="3">
    <source>
        <dbReference type="ARBA" id="ARBA00022989"/>
    </source>
</evidence>
<dbReference type="PANTHER" id="PTHR33048:SF47">
    <property type="entry name" value="INTEGRAL MEMBRANE PROTEIN-RELATED"/>
    <property type="match status" value="1"/>
</dbReference>
<dbReference type="EMBL" id="MCFJ01000005">
    <property type="protein sequence ID" value="ORY66099.1"/>
    <property type="molecule type" value="Genomic_DNA"/>
</dbReference>
<dbReference type="InterPro" id="IPR049326">
    <property type="entry name" value="Rhodopsin_dom_fungi"/>
</dbReference>
<keyword evidence="10" id="KW-1185">Reference proteome</keyword>
<reference evidence="9 10" key="1">
    <citation type="submission" date="2016-07" db="EMBL/GenBank/DDBJ databases">
        <title>Pervasive Adenine N6-methylation of Active Genes in Fungi.</title>
        <authorList>
            <consortium name="DOE Joint Genome Institute"/>
            <person name="Mondo S.J."/>
            <person name="Dannebaum R.O."/>
            <person name="Kuo R.C."/>
            <person name="Labutti K."/>
            <person name="Haridas S."/>
            <person name="Kuo A."/>
            <person name="Salamov A."/>
            <person name="Ahrendt S.R."/>
            <person name="Lipzen A."/>
            <person name="Sullivan W."/>
            <person name="Andreopoulos W.B."/>
            <person name="Clum A."/>
            <person name="Lindquist E."/>
            <person name="Daum C."/>
            <person name="Ramamoorthy G.K."/>
            <person name="Gryganskyi A."/>
            <person name="Culley D."/>
            <person name="Magnuson J.K."/>
            <person name="James T.Y."/>
            <person name="O'Malley M.A."/>
            <person name="Stajich J.E."/>
            <person name="Spatafora J.W."/>
            <person name="Visel A."/>
            <person name="Grigoriev I.V."/>
        </authorList>
    </citation>
    <scope>NUCLEOTIDE SEQUENCE [LARGE SCALE GENOMIC DNA]</scope>
    <source>
        <strain evidence="9 10">CBS 129021</strain>
    </source>
</reference>
<keyword evidence="3 7" id="KW-1133">Transmembrane helix</keyword>
<feature type="domain" description="Rhodopsin" evidence="8">
    <location>
        <begin position="35"/>
        <end position="277"/>
    </location>
</feature>
<keyword evidence="4 7" id="KW-0472">Membrane</keyword>
<evidence type="ECO:0000256" key="7">
    <source>
        <dbReference type="SAM" id="Phobius"/>
    </source>
</evidence>
<dbReference type="GeneID" id="63778166"/>
<feature type="transmembrane region" description="Helical" evidence="7">
    <location>
        <begin position="94"/>
        <end position="121"/>
    </location>
</feature>
<dbReference type="InParanoid" id="A0A1Y2E3L2"/>
<feature type="region of interest" description="Disordered" evidence="6">
    <location>
        <begin position="324"/>
        <end position="372"/>
    </location>
</feature>
<accession>A0A1Y2E3L2</accession>
<dbReference type="InterPro" id="IPR052337">
    <property type="entry name" value="SAT4-like"/>
</dbReference>
<sequence length="395" mass="43947">MASMELTPTDLEDEGDRLVDISIAFAALTTVIIGLRYYAKRFTSVSFGTDDVFLIAAYVLNLGMCALGIVMVKIAGVGRHVIFIEENNPALLTKWAQCILAFEILYFSSVAMPKLAILFLYLRVFNWKGPMRVVALGLIVVVAGTGLGLVLTACFQCRPINFWWDHTIVGGTCIDVQAFFHASSIPQFVLDFFIMGLPLKTIWDLKMPTYKRLALVLIFMVASFGVVASIIRAKTFFQTSAFSDRTFASVELVGWSIIETGTYIIATCLPHLRPLIVKYTPQWLKGLVHRTIAYTSSSFTTRKTTHRADDEIELTGKTLVKSSAGKSMLPGQDDGSTFQNRDKSTVSTKSNFDTRPSADIVDGRPWNDSGNNIRVTNEVTIESFRKSSQNKETYF</sequence>
<dbReference type="PANTHER" id="PTHR33048">
    <property type="entry name" value="PTH11-LIKE INTEGRAL MEMBRANE PROTEIN (AFU_ORTHOLOGUE AFUA_5G11245)"/>
    <property type="match status" value="1"/>
</dbReference>
<evidence type="ECO:0000256" key="2">
    <source>
        <dbReference type="ARBA" id="ARBA00022692"/>
    </source>
</evidence>
<dbReference type="GO" id="GO:0016020">
    <property type="term" value="C:membrane"/>
    <property type="evidence" value="ECO:0007669"/>
    <property type="project" value="UniProtKB-SubCell"/>
</dbReference>
<comment type="similarity">
    <text evidence="5">Belongs to the SAT4 family.</text>
</comment>
<evidence type="ECO:0000256" key="4">
    <source>
        <dbReference type="ARBA" id="ARBA00023136"/>
    </source>
</evidence>
<keyword evidence="2 7" id="KW-0812">Transmembrane</keyword>
<dbReference type="RefSeq" id="XP_040717063.1">
    <property type="nucleotide sequence ID" value="XM_040861954.1"/>
</dbReference>
<dbReference type="Proteomes" id="UP000193689">
    <property type="component" value="Unassembled WGS sequence"/>
</dbReference>
<feature type="transmembrane region" description="Helical" evidence="7">
    <location>
        <begin position="213"/>
        <end position="231"/>
    </location>
</feature>
<dbReference type="Pfam" id="PF20684">
    <property type="entry name" value="Fung_rhodopsin"/>
    <property type="match status" value="1"/>
</dbReference>
<evidence type="ECO:0000259" key="8">
    <source>
        <dbReference type="Pfam" id="PF20684"/>
    </source>
</evidence>
<evidence type="ECO:0000256" key="6">
    <source>
        <dbReference type="SAM" id="MobiDB-lite"/>
    </source>
</evidence>
<dbReference type="OrthoDB" id="5342292at2759"/>
<protein>
    <recommendedName>
        <fullName evidence="8">Rhodopsin domain-containing protein</fullName>
    </recommendedName>
</protein>
<evidence type="ECO:0000313" key="10">
    <source>
        <dbReference type="Proteomes" id="UP000193689"/>
    </source>
</evidence>
<gene>
    <name evidence="9" type="ORF">BCR38DRAFT_456740</name>
</gene>
<organism evidence="9 10">
    <name type="scientific">Pseudomassariella vexata</name>
    <dbReference type="NCBI Taxonomy" id="1141098"/>
    <lineage>
        <taxon>Eukaryota</taxon>
        <taxon>Fungi</taxon>
        <taxon>Dikarya</taxon>
        <taxon>Ascomycota</taxon>
        <taxon>Pezizomycotina</taxon>
        <taxon>Sordariomycetes</taxon>
        <taxon>Xylariomycetidae</taxon>
        <taxon>Amphisphaeriales</taxon>
        <taxon>Pseudomassariaceae</taxon>
        <taxon>Pseudomassariella</taxon>
    </lineage>
</organism>
<feature type="transmembrane region" description="Helical" evidence="7">
    <location>
        <begin position="133"/>
        <end position="153"/>
    </location>
</feature>
<comment type="subcellular location">
    <subcellularLocation>
        <location evidence="1">Membrane</location>
        <topology evidence="1">Multi-pass membrane protein</topology>
    </subcellularLocation>
</comment>
<evidence type="ECO:0000313" key="9">
    <source>
        <dbReference type="EMBL" id="ORY66099.1"/>
    </source>
</evidence>